<dbReference type="SFLD" id="SFLDG00180">
    <property type="entry name" value="muconate_cycloisomerase"/>
    <property type="match status" value="1"/>
</dbReference>
<evidence type="ECO:0000256" key="5">
    <source>
        <dbReference type="RuleBase" id="RU366006"/>
    </source>
</evidence>
<name>A0ABW1L0J5_9PROT</name>
<dbReference type="RefSeq" id="WP_379882557.1">
    <property type="nucleotide sequence ID" value="NZ_JBHPON010000002.1"/>
</dbReference>
<dbReference type="EMBL" id="JBHPON010000002">
    <property type="protein sequence ID" value="MFC6036213.1"/>
    <property type="molecule type" value="Genomic_DNA"/>
</dbReference>
<dbReference type="Gene3D" id="3.30.390.10">
    <property type="entry name" value="Enolase-like, N-terminal domain"/>
    <property type="match status" value="1"/>
</dbReference>
<dbReference type="InterPro" id="IPR018110">
    <property type="entry name" value="Mandel_Rmase/mucon_lact_enz_CS"/>
</dbReference>
<evidence type="ECO:0000256" key="3">
    <source>
        <dbReference type="ARBA" id="ARBA00022842"/>
    </source>
</evidence>
<keyword evidence="3 5" id="KW-0460">Magnesium</keyword>
<dbReference type="SMART" id="SM00922">
    <property type="entry name" value="MR_MLE"/>
    <property type="match status" value="1"/>
</dbReference>
<gene>
    <name evidence="7" type="primary">dgcA</name>
    <name evidence="7" type="ORF">ACFMB1_11715</name>
</gene>
<sequence length="324" mass="34945">MRIDVKRVDWALKTPLKIANYSQSVIETVQVSLNDAGATGRGEGIPVFYRGETADTMVEQLSAIAGDIRNGAGRAELQSLMPAGGARNAVDCAFWDLEAKRTGRRAWSLAGVNAVKPLKTVFTLSVDDPQVMAARAKEATYDVFKLKLDGGADLDRVAAVRAARHDAVIVVDANQSWTFEQLCEWAPRFYELGVELIEQPLPAGGDGALADFESPVPLCADESCQTAASLGDIRDRYQVVNIKLDKAGGLTEGLRLVREAKTMNLRLMVGCMAGSSLSMAPAFIIGQFCEFVDLDGPLLAETDMENAIRYDGNMVGQPEAALWG</sequence>
<dbReference type="InterPro" id="IPR036849">
    <property type="entry name" value="Enolase-like_C_sf"/>
</dbReference>
<keyword evidence="4 5" id="KW-0413">Isomerase</keyword>
<keyword evidence="2 5" id="KW-0479">Metal-binding</keyword>
<comment type="cofactor">
    <cofactor evidence="5">
        <name>Mg(2+)</name>
        <dbReference type="ChEBI" id="CHEBI:18420"/>
    </cofactor>
    <text evidence="5">Binds 1 Mg(2+) ion per subunit.</text>
</comment>
<dbReference type="Pfam" id="PF13378">
    <property type="entry name" value="MR_MLE_C"/>
    <property type="match status" value="1"/>
</dbReference>
<evidence type="ECO:0000256" key="4">
    <source>
        <dbReference type="ARBA" id="ARBA00023235"/>
    </source>
</evidence>
<keyword evidence="8" id="KW-1185">Reference proteome</keyword>
<dbReference type="SFLD" id="SFLDS00001">
    <property type="entry name" value="Enolase"/>
    <property type="match status" value="1"/>
</dbReference>
<dbReference type="SUPFAM" id="SSF54826">
    <property type="entry name" value="Enolase N-terminal domain-like"/>
    <property type="match status" value="1"/>
</dbReference>
<dbReference type="InterPro" id="IPR034593">
    <property type="entry name" value="DgoD-like"/>
</dbReference>
<dbReference type="InterPro" id="IPR029065">
    <property type="entry name" value="Enolase_C-like"/>
</dbReference>
<accession>A0ABW1L0J5</accession>
<dbReference type="InterPro" id="IPR013342">
    <property type="entry name" value="Mandelate_racemase_C"/>
</dbReference>
<protein>
    <recommendedName>
        <fullName evidence="5">Dipeptide epimerase</fullName>
        <ecNumber evidence="5">5.1.1.-</ecNumber>
    </recommendedName>
</protein>
<comment type="caution">
    <text evidence="7">The sequence shown here is derived from an EMBL/GenBank/DDBJ whole genome shotgun (WGS) entry which is preliminary data.</text>
</comment>
<dbReference type="InterPro" id="IPR029017">
    <property type="entry name" value="Enolase-like_N"/>
</dbReference>
<dbReference type="Proteomes" id="UP001596116">
    <property type="component" value="Unassembled WGS sequence"/>
</dbReference>
<evidence type="ECO:0000313" key="8">
    <source>
        <dbReference type="Proteomes" id="UP001596116"/>
    </source>
</evidence>
<organism evidence="7 8">
    <name type="scientific">Hyphococcus aureus</name>
    <dbReference type="NCBI Taxonomy" id="2666033"/>
    <lineage>
        <taxon>Bacteria</taxon>
        <taxon>Pseudomonadati</taxon>
        <taxon>Pseudomonadota</taxon>
        <taxon>Alphaproteobacteria</taxon>
        <taxon>Parvularculales</taxon>
        <taxon>Parvularculaceae</taxon>
        <taxon>Hyphococcus</taxon>
    </lineage>
</organism>
<dbReference type="SUPFAM" id="SSF51604">
    <property type="entry name" value="Enolase C-terminal domain-like"/>
    <property type="match status" value="1"/>
</dbReference>
<dbReference type="PANTHER" id="PTHR48080:SF3">
    <property type="entry name" value="ENOLASE SUPERFAMILY MEMBER DDB_G0284701"/>
    <property type="match status" value="1"/>
</dbReference>
<dbReference type="PANTHER" id="PTHR48080">
    <property type="entry name" value="D-GALACTONATE DEHYDRATASE-RELATED"/>
    <property type="match status" value="1"/>
</dbReference>
<reference evidence="7 8" key="1">
    <citation type="submission" date="2024-09" db="EMBL/GenBank/DDBJ databases">
        <authorList>
            <person name="Zhang Z.-H."/>
        </authorList>
    </citation>
    <scope>NUCLEOTIDE SEQUENCE [LARGE SCALE GENOMIC DNA]</scope>
    <source>
        <strain evidence="7 8">HHTR114</strain>
    </source>
</reference>
<dbReference type="InterPro" id="IPR013341">
    <property type="entry name" value="Mandelate_racemase_N_dom"/>
</dbReference>
<feature type="domain" description="Mandelate racemase/muconate lactonizing enzyme C-terminal" evidence="6">
    <location>
        <begin position="129"/>
        <end position="219"/>
    </location>
</feature>
<dbReference type="CDD" id="cd03319">
    <property type="entry name" value="L-Ala-DL-Glu_epimerase"/>
    <property type="match status" value="1"/>
</dbReference>
<dbReference type="Gene3D" id="3.20.20.120">
    <property type="entry name" value="Enolase-like C-terminal domain"/>
    <property type="match status" value="1"/>
</dbReference>
<dbReference type="SFLD" id="SFLDF00010">
    <property type="entry name" value="dipeptide_epimerase"/>
    <property type="match status" value="1"/>
</dbReference>
<proteinExistence type="inferred from homology"/>
<dbReference type="Pfam" id="PF02746">
    <property type="entry name" value="MR_MLE_N"/>
    <property type="match status" value="1"/>
</dbReference>
<evidence type="ECO:0000313" key="7">
    <source>
        <dbReference type="EMBL" id="MFC6036213.1"/>
    </source>
</evidence>
<evidence type="ECO:0000256" key="2">
    <source>
        <dbReference type="ARBA" id="ARBA00022723"/>
    </source>
</evidence>
<dbReference type="NCBIfam" id="NF042940">
    <property type="entry name" value="racemase_DgcA"/>
    <property type="match status" value="1"/>
</dbReference>
<comment type="similarity">
    <text evidence="1 5">Belongs to the mandelate racemase/muconate lactonizing enzyme family.</text>
</comment>
<evidence type="ECO:0000259" key="6">
    <source>
        <dbReference type="SMART" id="SM00922"/>
    </source>
</evidence>
<evidence type="ECO:0000256" key="1">
    <source>
        <dbReference type="ARBA" id="ARBA00008031"/>
    </source>
</evidence>
<dbReference type="EC" id="5.1.1.-" evidence="5"/>
<dbReference type="PROSITE" id="PS00909">
    <property type="entry name" value="MR_MLE_2"/>
    <property type="match status" value="1"/>
</dbReference>
<dbReference type="InterPro" id="IPR034603">
    <property type="entry name" value="Dipeptide_epimerase"/>
</dbReference>